<dbReference type="Proteomes" id="UP000199021">
    <property type="component" value="Unassembled WGS sequence"/>
</dbReference>
<keyword evidence="2" id="KW-0175">Coiled coil</keyword>
<evidence type="ECO:0000313" key="5">
    <source>
        <dbReference type="EMBL" id="SEP58019.1"/>
    </source>
</evidence>
<name>A0A1H8Z0G7_9BACT</name>
<dbReference type="Gene3D" id="1.25.40.10">
    <property type="entry name" value="Tetratricopeptide repeat domain"/>
    <property type="match status" value="1"/>
</dbReference>
<keyword evidence="6" id="KW-1185">Reference proteome</keyword>
<dbReference type="STRING" id="478744.SAMN05444359_101122"/>
<accession>A0A1H8Z0G7</accession>
<feature type="transmembrane region" description="Helical" evidence="3">
    <location>
        <begin position="383"/>
        <end position="403"/>
    </location>
</feature>
<dbReference type="RefSeq" id="WP_090164867.1">
    <property type="nucleotide sequence ID" value="NZ_FOFB01000001.1"/>
</dbReference>
<evidence type="ECO:0000313" key="6">
    <source>
        <dbReference type="Proteomes" id="UP000199021"/>
    </source>
</evidence>
<evidence type="ECO:0000259" key="4">
    <source>
        <dbReference type="Pfam" id="PF06580"/>
    </source>
</evidence>
<feature type="domain" description="Signal transduction histidine kinase internal region" evidence="4">
    <location>
        <begin position="418"/>
        <end position="496"/>
    </location>
</feature>
<keyword evidence="3" id="KW-0812">Transmembrane</keyword>
<dbReference type="InterPro" id="IPR019734">
    <property type="entry name" value="TPR_rpt"/>
</dbReference>
<dbReference type="AlphaFoldDB" id="A0A1H8Z0G7"/>
<dbReference type="PANTHER" id="PTHR34220">
    <property type="entry name" value="SENSOR HISTIDINE KINASE YPDA"/>
    <property type="match status" value="1"/>
</dbReference>
<reference evidence="6" key="1">
    <citation type="submission" date="2016-10" db="EMBL/GenBank/DDBJ databases">
        <authorList>
            <person name="Varghese N."/>
            <person name="Submissions S."/>
        </authorList>
    </citation>
    <scope>NUCLEOTIDE SEQUENCE [LARGE SCALE GENOMIC DNA]</scope>
    <source>
        <strain evidence="6">DSM 24740</strain>
    </source>
</reference>
<evidence type="ECO:0000256" key="2">
    <source>
        <dbReference type="SAM" id="Coils"/>
    </source>
</evidence>
<dbReference type="InterPro" id="IPR010559">
    <property type="entry name" value="Sig_transdc_His_kin_internal"/>
</dbReference>
<dbReference type="PANTHER" id="PTHR34220:SF7">
    <property type="entry name" value="SENSOR HISTIDINE KINASE YPDA"/>
    <property type="match status" value="1"/>
</dbReference>
<dbReference type="SUPFAM" id="SSF55874">
    <property type="entry name" value="ATPase domain of HSP90 chaperone/DNA topoisomerase II/histidine kinase"/>
    <property type="match status" value="1"/>
</dbReference>
<dbReference type="InterPro" id="IPR050640">
    <property type="entry name" value="Bact_2-comp_sensor_kinase"/>
</dbReference>
<dbReference type="InParanoid" id="A0A1H8Z0G7"/>
<keyword evidence="3" id="KW-1133">Transmembrane helix</keyword>
<keyword evidence="3" id="KW-0472">Membrane</keyword>
<proteinExistence type="predicted"/>
<dbReference type="EMBL" id="FOFB01000001">
    <property type="protein sequence ID" value="SEP58019.1"/>
    <property type="molecule type" value="Genomic_DNA"/>
</dbReference>
<feature type="coiled-coil region" evidence="2">
    <location>
        <begin position="326"/>
        <end position="354"/>
    </location>
</feature>
<dbReference type="SUPFAM" id="SSF48452">
    <property type="entry name" value="TPR-like"/>
    <property type="match status" value="1"/>
</dbReference>
<gene>
    <name evidence="5" type="ORF">SAMN05444359_101122</name>
</gene>
<dbReference type="PROSITE" id="PS50005">
    <property type="entry name" value="TPR"/>
    <property type="match status" value="2"/>
</dbReference>
<dbReference type="InterPro" id="IPR011990">
    <property type="entry name" value="TPR-like_helical_dom_sf"/>
</dbReference>
<dbReference type="GO" id="GO:0000155">
    <property type="term" value="F:phosphorelay sensor kinase activity"/>
    <property type="evidence" value="ECO:0007669"/>
    <property type="project" value="InterPro"/>
</dbReference>
<protein>
    <submittedName>
        <fullName evidence="5">Tetratricopeptide repeat-containing protein</fullName>
    </submittedName>
</protein>
<organism evidence="5 6">
    <name type="scientific">Neolewinella agarilytica</name>
    <dbReference type="NCBI Taxonomy" id="478744"/>
    <lineage>
        <taxon>Bacteria</taxon>
        <taxon>Pseudomonadati</taxon>
        <taxon>Bacteroidota</taxon>
        <taxon>Saprospiria</taxon>
        <taxon>Saprospirales</taxon>
        <taxon>Lewinellaceae</taxon>
        <taxon>Neolewinella</taxon>
    </lineage>
</organism>
<dbReference type="OrthoDB" id="6190788at2"/>
<feature type="repeat" description="TPR" evidence="1">
    <location>
        <begin position="69"/>
        <end position="102"/>
    </location>
</feature>
<dbReference type="GO" id="GO:0016020">
    <property type="term" value="C:membrane"/>
    <property type="evidence" value="ECO:0007669"/>
    <property type="project" value="InterPro"/>
</dbReference>
<dbReference type="SMART" id="SM00028">
    <property type="entry name" value="TPR"/>
    <property type="match status" value="4"/>
</dbReference>
<keyword evidence="1" id="KW-0802">TPR repeat</keyword>
<dbReference type="Gene3D" id="3.30.565.10">
    <property type="entry name" value="Histidine kinase-like ATPase, C-terminal domain"/>
    <property type="match status" value="1"/>
</dbReference>
<evidence type="ECO:0000256" key="3">
    <source>
        <dbReference type="SAM" id="Phobius"/>
    </source>
</evidence>
<evidence type="ECO:0000256" key="1">
    <source>
        <dbReference type="PROSITE-ProRule" id="PRU00339"/>
    </source>
</evidence>
<dbReference type="Pfam" id="PF13424">
    <property type="entry name" value="TPR_12"/>
    <property type="match status" value="1"/>
</dbReference>
<feature type="repeat" description="TPR" evidence="1">
    <location>
        <begin position="108"/>
        <end position="141"/>
    </location>
</feature>
<dbReference type="Pfam" id="PF06580">
    <property type="entry name" value="His_kinase"/>
    <property type="match status" value="1"/>
</dbReference>
<sequence length="624" mass="70235">MPKLLLLLLFALFTFPGVNGQSVSKKRSKQEMAPSAIERAAALRETDPAAAIRTLSDLIQSKPATKDLTEAFILLGDIYADIEQPELALGRYERALEVVNPSDKLTAAQLSLKRGRVYLAQNNTSQARAMFTACLDLAPAGSAQNIACREGLADLEALASNYAQSQNYYEQVQIAQPADSLLQLRVNAKRSNVYLQQNDIINSAASLNEAIKQVPRNTTLPEAESEELVTANVNFRKAVTKESAGVTEPVIELLPSAPAPLVLTDNFERFRSLREKGESKLAETKLAEAIERIDAETPTEISTKIYAEGADFYLDRNQARRAAEVYRDYTEANNRLLAEKREELDQRVAVLREQQQVDLGLKDLRSAETEGRLLSQQVSLQRWLIYLLAALLLGALLSVLLIWRNVRKRRRANQELLLRNLQTRMNPHFIFNSLNSINNYIARQDERSANRYLGRFAKLMRNVMDQSGKDFVPLSEELEQLGLYLELEKERFGGKFDYELPDVDTLPPALEEVQLPPMILQPFVENAIWHGLRYRPDGGRLRLSFEGQSNSDRAIVITDNGIGREKSAELKTENQRKHGSTGIATSQQRLELINLHYGKNFRIQVEDAFPGAEFVGTRVRILLT</sequence>
<dbReference type="InterPro" id="IPR036890">
    <property type="entry name" value="HATPase_C_sf"/>
</dbReference>